<dbReference type="PANTHER" id="PTHR43685">
    <property type="entry name" value="GLYCOSYLTRANSFERASE"/>
    <property type="match status" value="1"/>
</dbReference>
<dbReference type="OrthoDB" id="42673at2157"/>
<feature type="transmembrane region" description="Helical" evidence="1">
    <location>
        <begin position="247"/>
        <end position="280"/>
    </location>
</feature>
<proteinExistence type="predicted"/>
<evidence type="ECO:0000313" key="3">
    <source>
        <dbReference type="EMBL" id="QXJ28659.1"/>
    </source>
</evidence>
<organism evidence="3 4">
    <name type="scientific">Saccharolobus shibatae (strain ATCC 51178 / DSM 5389 / JCM 8931 / NBRC 15437 / B12)</name>
    <name type="common">Sulfolobus shibatae</name>
    <dbReference type="NCBI Taxonomy" id="523848"/>
    <lineage>
        <taxon>Archaea</taxon>
        <taxon>Thermoproteota</taxon>
        <taxon>Thermoprotei</taxon>
        <taxon>Sulfolobales</taxon>
        <taxon>Sulfolobaceae</taxon>
        <taxon>Saccharolobus</taxon>
    </lineage>
</organism>
<evidence type="ECO:0000256" key="1">
    <source>
        <dbReference type="SAM" id="Phobius"/>
    </source>
</evidence>
<dbReference type="CDD" id="cd00761">
    <property type="entry name" value="Glyco_tranf_GTA_type"/>
    <property type="match status" value="1"/>
</dbReference>
<dbReference type="GeneID" id="65563096"/>
<dbReference type="EMBL" id="CP077717">
    <property type="protein sequence ID" value="QXJ28659.1"/>
    <property type="molecule type" value="Genomic_DNA"/>
</dbReference>
<keyword evidence="1" id="KW-1133">Transmembrane helix</keyword>
<keyword evidence="1" id="KW-0472">Membrane</keyword>
<evidence type="ECO:0000259" key="2">
    <source>
        <dbReference type="Pfam" id="PF00535"/>
    </source>
</evidence>
<feature type="domain" description="Glycosyltransferase 2-like" evidence="2">
    <location>
        <begin position="4"/>
        <end position="171"/>
    </location>
</feature>
<dbReference type="InterPro" id="IPR050834">
    <property type="entry name" value="Glycosyltransf_2"/>
</dbReference>
<feature type="transmembrane region" description="Helical" evidence="1">
    <location>
        <begin position="301"/>
        <end position="329"/>
    </location>
</feature>
<dbReference type="KEGG" id="sshi:J5U23_01528"/>
<name>A0A8F5BNX6_SACSH</name>
<protein>
    <recommendedName>
        <fullName evidence="2">Glycosyltransferase 2-like domain-containing protein</fullName>
    </recommendedName>
</protein>
<reference evidence="3" key="1">
    <citation type="journal article" date="2021" name="Environ. Microbiol.">
        <title>New insights into the diversity and evolution of the archaeal mobilome from three complete genomes of Saccharolobus shibatae.</title>
        <authorList>
            <person name="Medvedeva S."/>
            <person name="Brandt D."/>
            <person name="Cvirkaite-Krupovic V."/>
            <person name="Liu Y."/>
            <person name="Severinov K."/>
            <person name="Ishino S."/>
            <person name="Ishino Y."/>
            <person name="Prangishvili D."/>
            <person name="Kalinowski J."/>
            <person name="Krupovic M."/>
        </authorList>
    </citation>
    <scope>NUCLEOTIDE SEQUENCE</scope>
    <source>
        <strain evidence="3">B12</strain>
    </source>
</reference>
<dbReference type="Pfam" id="PF00535">
    <property type="entry name" value="Glycos_transf_2"/>
    <property type="match status" value="1"/>
</dbReference>
<dbReference type="Proteomes" id="UP000694018">
    <property type="component" value="Chromosome"/>
</dbReference>
<feature type="transmembrane region" description="Helical" evidence="1">
    <location>
        <begin position="349"/>
        <end position="375"/>
    </location>
</feature>
<dbReference type="RefSeq" id="WP_218267429.1">
    <property type="nucleotide sequence ID" value="NZ_CP077717.1"/>
</dbReference>
<sequence length="385" mass="44899">MLVSIIIPTSNGEKTLPEVLNSVLMQDYKNFEVIIIDNGSKDNTERIVEKFLIENDLSLKYFRYENKLGHAGAINEGIKKASGDFILILHDDMKLGEKNWISSMLKVFEKKEVGVSSSLLITSPFKLNGINKAFSYIYILGWHKIVNTPEQEVLFTGLNNDMIRREVIEKIGMFDNTYPYSMHDIDFSEKVRRLGYKIVLNPKVHVEHLLSSYQRSLKSHLIKAWQYGFPSTLILRRYKYLPNLDNFLFFIFMIFFFMSFFVNMLNMLLYISIAITLLTLPLEQPNFYGKNKLKSRGKKLIISYILSILFYLLNRNIFFLFLGGSVVFYRTLKSSIESFKELKDIKTSLQIIMFYPIWSFINGLAVFAGIFKFLIVHDKAKLFVQ</sequence>
<keyword evidence="1" id="KW-0812">Transmembrane</keyword>
<dbReference type="AlphaFoldDB" id="A0A8F5BNX6"/>
<evidence type="ECO:0000313" key="4">
    <source>
        <dbReference type="Proteomes" id="UP000694018"/>
    </source>
</evidence>
<gene>
    <name evidence="3" type="ORF">J5U23_01528</name>
</gene>
<accession>A0A8F5BNX6</accession>
<dbReference type="PANTHER" id="PTHR43685:SF2">
    <property type="entry name" value="GLYCOSYLTRANSFERASE 2-LIKE DOMAIN-CONTAINING PROTEIN"/>
    <property type="match status" value="1"/>
</dbReference>
<dbReference type="InterPro" id="IPR001173">
    <property type="entry name" value="Glyco_trans_2-like"/>
</dbReference>